<dbReference type="AlphaFoldDB" id="A0A2I2FWA3"/>
<reference evidence="3 4" key="1">
    <citation type="submission" date="2016-12" db="EMBL/GenBank/DDBJ databases">
        <title>The genomes of Aspergillus section Nigri reveals drivers in fungal speciation.</title>
        <authorList>
            <consortium name="DOE Joint Genome Institute"/>
            <person name="Vesth T.C."/>
            <person name="Nybo J."/>
            <person name="Theobald S."/>
            <person name="Brandl J."/>
            <person name="Frisvad J.C."/>
            <person name="Nielsen K.F."/>
            <person name="Lyhne E.K."/>
            <person name="Kogle M.E."/>
            <person name="Kuo A."/>
            <person name="Riley R."/>
            <person name="Clum A."/>
            <person name="Nolan M."/>
            <person name="Lipzen A."/>
            <person name="Salamov A."/>
            <person name="Henrissat B."/>
            <person name="Wiebenga A."/>
            <person name="De Vries R.P."/>
            <person name="Grigoriev I.V."/>
            <person name="Mortensen U.H."/>
            <person name="Andersen M.R."/>
            <person name="Baker S.E."/>
        </authorList>
    </citation>
    <scope>NUCLEOTIDE SEQUENCE [LARGE SCALE GENOMIC DNA]</scope>
    <source>
        <strain evidence="3 4">IBT 23096</strain>
    </source>
</reference>
<dbReference type="InterPro" id="IPR046797">
    <property type="entry name" value="PDDEXK_12"/>
</dbReference>
<dbReference type="RefSeq" id="XP_024700210.1">
    <property type="nucleotide sequence ID" value="XM_024853676.1"/>
</dbReference>
<feature type="domain" description="PD-(D/E)XK nuclease-like" evidence="2">
    <location>
        <begin position="81"/>
        <end position="309"/>
    </location>
</feature>
<evidence type="ECO:0000256" key="1">
    <source>
        <dbReference type="SAM" id="MobiDB-lite"/>
    </source>
</evidence>
<sequence length="320" mass="35835">MDDTERDAITEWIEGVATDDLSPSGSTRSDITANDRSRQPSSSPTRTKSNLASATPKIRYLHESADPGSELARELLALLTAEDNDGWEPETHEIDKVSAASHKCDAQLRSESSWVIEVVRPLLQCAIGTLPLECWSVQTETVDPKYQPRYTARDTYSRKIDLVVGFPTDEWPDEYERMAALSSDRCFSHITHPHTGARFLGPGFEIKASDGNLVEAQVQLGVWMAGLITWMWERRCKGALPPPVVGCISIGERWDFYIIYGVEIVGSARPEVRVWGPLSDLDARTGSRKATTLLAKRLRQVMKYTESQYFQQLLKAFTPS</sequence>
<dbReference type="GeneID" id="36561374"/>
<dbReference type="EMBL" id="MSFO01000008">
    <property type="protein sequence ID" value="PLB44908.1"/>
    <property type="molecule type" value="Genomic_DNA"/>
</dbReference>
<feature type="compositionally biased region" description="Polar residues" evidence="1">
    <location>
        <begin position="21"/>
        <end position="32"/>
    </location>
</feature>
<dbReference type="Proteomes" id="UP000234275">
    <property type="component" value="Unassembled WGS sequence"/>
</dbReference>
<evidence type="ECO:0000313" key="4">
    <source>
        <dbReference type="Proteomes" id="UP000234275"/>
    </source>
</evidence>
<dbReference type="Pfam" id="PF20516">
    <property type="entry name" value="PDDEXK_12"/>
    <property type="match status" value="1"/>
</dbReference>
<proteinExistence type="predicted"/>
<accession>A0A2I2FWA3</accession>
<feature type="compositionally biased region" description="Low complexity" evidence="1">
    <location>
        <begin position="39"/>
        <end position="49"/>
    </location>
</feature>
<dbReference type="OrthoDB" id="4161186at2759"/>
<evidence type="ECO:0000259" key="2">
    <source>
        <dbReference type="Pfam" id="PF20516"/>
    </source>
</evidence>
<feature type="region of interest" description="Disordered" evidence="1">
    <location>
        <begin position="1"/>
        <end position="56"/>
    </location>
</feature>
<name>A0A2I2FWA3_9EURO</name>
<keyword evidence="4" id="KW-1185">Reference proteome</keyword>
<protein>
    <recommendedName>
        <fullName evidence="2">PD-(D/E)XK nuclease-like domain-containing protein</fullName>
    </recommendedName>
</protein>
<dbReference type="VEuPathDB" id="FungiDB:P170DRAFT_479449"/>
<comment type="caution">
    <text evidence="3">The sequence shown here is derived from an EMBL/GenBank/DDBJ whole genome shotgun (WGS) entry which is preliminary data.</text>
</comment>
<gene>
    <name evidence="3" type="ORF">P170DRAFT_479449</name>
</gene>
<organism evidence="3 4">
    <name type="scientific">Aspergillus steynii IBT 23096</name>
    <dbReference type="NCBI Taxonomy" id="1392250"/>
    <lineage>
        <taxon>Eukaryota</taxon>
        <taxon>Fungi</taxon>
        <taxon>Dikarya</taxon>
        <taxon>Ascomycota</taxon>
        <taxon>Pezizomycotina</taxon>
        <taxon>Eurotiomycetes</taxon>
        <taxon>Eurotiomycetidae</taxon>
        <taxon>Eurotiales</taxon>
        <taxon>Aspergillaceae</taxon>
        <taxon>Aspergillus</taxon>
        <taxon>Aspergillus subgen. Circumdati</taxon>
    </lineage>
</organism>
<evidence type="ECO:0000313" key="3">
    <source>
        <dbReference type="EMBL" id="PLB44908.1"/>
    </source>
</evidence>
<dbReference type="STRING" id="1392250.A0A2I2FWA3"/>